<evidence type="ECO:0000256" key="2">
    <source>
        <dbReference type="ARBA" id="ARBA00023239"/>
    </source>
</evidence>
<dbReference type="eggNOG" id="COG0235">
    <property type="taxonomic scope" value="Bacteria"/>
</dbReference>
<dbReference type="SUPFAM" id="SSF53639">
    <property type="entry name" value="AraD/HMP-PK domain-like"/>
    <property type="match status" value="1"/>
</dbReference>
<keyword evidence="1" id="KW-0479">Metal-binding</keyword>
<dbReference type="STRING" id="394503.Ccel_1290"/>
<dbReference type="InterPro" id="IPR001303">
    <property type="entry name" value="Aldolase_II/adducin_N"/>
</dbReference>
<protein>
    <submittedName>
        <fullName evidence="4">Class II aldolase/adducin family protein</fullName>
    </submittedName>
</protein>
<proteinExistence type="predicted"/>
<evidence type="ECO:0000313" key="5">
    <source>
        <dbReference type="Proteomes" id="UP000001349"/>
    </source>
</evidence>
<sequence length="265" mass="29153">MVEKNNSKYLTDDEAARAIVEIGKRMYLKGFVASNDGNISIKTGENEILTTPTGVSKGYMTKEMLVKVDLNGEIISGNTKPSSELKMHLRVYSENPDVMAVTHAHPPVATSFAIAGIELDRAILPEAIVNLGTVPIAPYATPGSQAVPDSIAPFCREYNAVLLANHGAVTWGKDVFEAYHRLESLEYYATVLMYTGNIIGKANELSSKQISQLVEIRRKLGINTGGTPKVKDLEYNTTDNSQDEFLIRDIVEQVTKIVLEKYKSK</sequence>
<feature type="domain" description="Class II aldolase/adducin N-terminal" evidence="3">
    <location>
        <begin position="17"/>
        <end position="193"/>
    </location>
</feature>
<dbReference type="GO" id="GO:0016832">
    <property type="term" value="F:aldehyde-lyase activity"/>
    <property type="evidence" value="ECO:0007669"/>
    <property type="project" value="TreeGrafter"/>
</dbReference>
<dbReference type="Pfam" id="PF00596">
    <property type="entry name" value="Aldolase_II"/>
    <property type="match status" value="1"/>
</dbReference>
<dbReference type="PANTHER" id="PTHR22789">
    <property type="entry name" value="FUCULOSE PHOSPHATE ALDOLASE"/>
    <property type="match status" value="1"/>
</dbReference>
<evidence type="ECO:0000259" key="3">
    <source>
        <dbReference type="SMART" id="SM01007"/>
    </source>
</evidence>
<dbReference type="GO" id="GO:0046872">
    <property type="term" value="F:metal ion binding"/>
    <property type="evidence" value="ECO:0007669"/>
    <property type="project" value="UniProtKB-KW"/>
</dbReference>
<dbReference type="PANTHER" id="PTHR22789:SF0">
    <property type="entry name" value="3-OXO-TETRONATE 4-PHOSPHATE DECARBOXYLASE-RELATED"/>
    <property type="match status" value="1"/>
</dbReference>
<gene>
    <name evidence="4" type="ordered locus">Ccel_1290</name>
</gene>
<dbReference type="KEGG" id="cce:Ccel_1290"/>
<keyword evidence="5" id="KW-1185">Reference proteome</keyword>
<dbReference type="EMBL" id="CP001348">
    <property type="protein sequence ID" value="ACL75646.1"/>
    <property type="molecule type" value="Genomic_DNA"/>
</dbReference>
<accession>B8I0S1</accession>
<name>B8I0S1_RUMCH</name>
<dbReference type="GO" id="GO:0005829">
    <property type="term" value="C:cytosol"/>
    <property type="evidence" value="ECO:0007669"/>
    <property type="project" value="TreeGrafter"/>
</dbReference>
<reference evidence="4 5" key="1">
    <citation type="submission" date="2009-01" db="EMBL/GenBank/DDBJ databases">
        <title>Complete sequence of Clostridium cellulolyticum H10.</title>
        <authorList>
            <consortium name="US DOE Joint Genome Institute"/>
            <person name="Lucas S."/>
            <person name="Copeland A."/>
            <person name="Lapidus A."/>
            <person name="Glavina del Rio T."/>
            <person name="Dalin E."/>
            <person name="Tice H."/>
            <person name="Bruce D."/>
            <person name="Goodwin L."/>
            <person name="Pitluck S."/>
            <person name="Chertkov O."/>
            <person name="Saunders E."/>
            <person name="Brettin T."/>
            <person name="Detter J.C."/>
            <person name="Han C."/>
            <person name="Larimer F."/>
            <person name="Land M."/>
            <person name="Hauser L."/>
            <person name="Kyrpides N."/>
            <person name="Ivanova N."/>
            <person name="Zhou J."/>
            <person name="Richardson P."/>
        </authorList>
    </citation>
    <scope>NUCLEOTIDE SEQUENCE [LARGE SCALE GENOMIC DNA]</scope>
    <source>
        <strain evidence="5">ATCC 35319 / DSM 5812 / JCM 6584 / H10</strain>
    </source>
</reference>
<dbReference type="Proteomes" id="UP000001349">
    <property type="component" value="Chromosome"/>
</dbReference>
<evidence type="ECO:0000256" key="1">
    <source>
        <dbReference type="ARBA" id="ARBA00022723"/>
    </source>
</evidence>
<dbReference type="GO" id="GO:0019323">
    <property type="term" value="P:pentose catabolic process"/>
    <property type="evidence" value="ECO:0007669"/>
    <property type="project" value="TreeGrafter"/>
</dbReference>
<dbReference type="HOGENOM" id="CLU_006033_3_1_9"/>
<dbReference type="Gene3D" id="3.40.225.10">
    <property type="entry name" value="Class II aldolase/adducin N-terminal domain"/>
    <property type="match status" value="1"/>
</dbReference>
<dbReference type="InterPro" id="IPR036409">
    <property type="entry name" value="Aldolase_II/adducin_N_sf"/>
</dbReference>
<dbReference type="RefSeq" id="WP_015924795.1">
    <property type="nucleotide sequence ID" value="NC_011898.1"/>
</dbReference>
<dbReference type="OrthoDB" id="9794581at2"/>
<dbReference type="AlphaFoldDB" id="B8I0S1"/>
<keyword evidence="2" id="KW-0456">Lyase</keyword>
<organism evidence="4 5">
    <name type="scientific">Ruminiclostridium cellulolyticum (strain ATCC 35319 / DSM 5812 / JCM 6584 / H10)</name>
    <name type="common">Clostridium cellulolyticum</name>
    <dbReference type="NCBI Taxonomy" id="394503"/>
    <lineage>
        <taxon>Bacteria</taxon>
        <taxon>Bacillati</taxon>
        <taxon>Bacillota</taxon>
        <taxon>Clostridia</taxon>
        <taxon>Eubacteriales</taxon>
        <taxon>Oscillospiraceae</taxon>
        <taxon>Ruminiclostridium</taxon>
    </lineage>
</organism>
<dbReference type="SMART" id="SM01007">
    <property type="entry name" value="Aldolase_II"/>
    <property type="match status" value="1"/>
</dbReference>
<evidence type="ECO:0000313" key="4">
    <source>
        <dbReference type="EMBL" id="ACL75646.1"/>
    </source>
</evidence>
<dbReference type="InterPro" id="IPR050197">
    <property type="entry name" value="Aldolase_class_II_sugar_metab"/>
</dbReference>